<keyword evidence="2" id="KW-0378">Hydrolase</keyword>
<accession>A0ABV4UI43</accession>
<evidence type="ECO:0000256" key="1">
    <source>
        <dbReference type="ARBA" id="ARBA00022723"/>
    </source>
</evidence>
<feature type="domain" description="HD Cas3-type" evidence="4">
    <location>
        <begin position="18"/>
        <end position="184"/>
    </location>
</feature>
<dbReference type="GO" id="GO:0004519">
    <property type="term" value="F:endonuclease activity"/>
    <property type="evidence" value="ECO:0007669"/>
    <property type="project" value="UniProtKB-KW"/>
</dbReference>
<keyword evidence="6" id="KW-1185">Reference proteome</keyword>
<proteinExistence type="predicted"/>
<sequence>MNEILGGICYAQSGARSDHADWQSLQSHEYKVGEMAAAFAAAFGAEQIARYTGQLHDLGKYTPEFNARLHGGPRVDHATAGAKIAFERWGKIAIGKLMAFCIAGHHAGLANGNGEGDNRRTLKQRLALQFGADIPALDNLWQQEIKLPKNLSAPPLKADAHHPFFSYAFFTHMFYSFLVDAHYFDTEMFV</sequence>
<evidence type="ECO:0000313" key="5">
    <source>
        <dbReference type="EMBL" id="MFA9951001.1"/>
    </source>
</evidence>
<evidence type="ECO:0000313" key="6">
    <source>
        <dbReference type="Proteomes" id="UP001574673"/>
    </source>
</evidence>
<dbReference type="Proteomes" id="UP001574673">
    <property type="component" value="Unassembled WGS sequence"/>
</dbReference>
<keyword evidence="5" id="KW-0255">Endonuclease</keyword>
<name>A0ABV4UI43_9RHOO</name>
<dbReference type="PROSITE" id="PS51643">
    <property type="entry name" value="HD_CAS3"/>
    <property type="match status" value="1"/>
</dbReference>
<evidence type="ECO:0000256" key="3">
    <source>
        <dbReference type="ARBA" id="ARBA00023118"/>
    </source>
</evidence>
<dbReference type="SUPFAM" id="SSF109604">
    <property type="entry name" value="HD-domain/PDEase-like"/>
    <property type="match status" value="1"/>
</dbReference>
<dbReference type="NCBIfam" id="TIGR01596">
    <property type="entry name" value="cas3_HD"/>
    <property type="match status" value="1"/>
</dbReference>
<organism evidence="5 6">
    <name type="scientific">Dentiradicibacter hellwigii</name>
    <dbReference type="NCBI Taxonomy" id="3149053"/>
    <lineage>
        <taxon>Bacteria</taxon>
        <taxon>Pseudomonadati</taxon>
        <taxon>Pseudomonadota</taxon>
        <taxon>Betaproteobacteria</taxon>
        <taxon>Rhodocyclales</taxon>
        <taxon>Rhodocyclaceae</taxon>
        <taxon>Dentiradicibacter</taxon>
    </lineage>
</organism>
<evidence type="ECO:0000256" key="2">
    <source>
        <dbReference type="ARBA" id="ARBA00022801"/>
    </source>
</evidence>
<protein>
    <submittedName>
        <fullName evidence="5">CRISPR-associated endonuclease Cas3</fullName>
    </submittedName>
</protein>
<keyword evidence="3" id="KW-0051">Antiviral defense</keyword>
<dbReference type="InterPro" id="IPR006483">
    <property type="entry name" value="CRISPR-assoc_Cas3_HD"/>
</dbReference>
<keyword evidence="1" id="KW-0479">Metal-binding</keyword>
<reference evidence="6" key="1">
    <citation type="submission" date="2024-06" db="EMBL/GenBank/DDBJ databases">
        <title>Radixoralia hellwigii gen. nov., sp nov., isolated from a root canal in the human oral cavity.</title>
        <authorList>
            <person name="Bartsch S."/>
            <person name="Wittmer A."/>
            <person name="Schulz A.-K."/>
            <person name="Neumann-Schaal M."/>
            <person name="Wolf J."/>
            <person name="Gronow S."/>
            <person name="Tennert C."/>
            <person name="Haecker G."/>
            <person name="Cieplik F."/>
            <person name="Al-Ahmad A."/>
        </authorList>
    </citation>
    <scope>NUCLEOTIDE SEQUENCE [LARGE SCALE GENOMIC DNA]</scope>
    <source>
        <strain evidence="6">Wk13</strain>
    </source>
</reference>
<dbReference type="CDD" id="cd09641">
    <property type="entry name" value="Cas3''_I"/>
    <property type="match status" value="1"/>
</dbReference>
<comment type="caution">
    <text evidence="5">The sequence shown here is derived from an EMBL/GenBank/DDBJ whole genome shotgun (WGS) entry which is preliminary data.</text>
</comment>
<dbReference type="RefSeq" id="WP_418892086.1">
    <property type="nucleotide sequence ID" value="NZ_JBEUWX010000003.1"/>
</dbReference>
<dbReference type="EMBL" id="JBEUWX010000003">
    <property type="protein sequence ID" value="MFA9951001.1"/>
    <property type="molecule type" value="Genomic_DNA"/>
</dbReference>
<dbReference type="InterPro" id="IPR038257">
    <property type="entry name" value="CRISPR-assoc_Cas3_HD_sf"/>
</dbReference>
<evidence type="ECO:0000259" key="4">
    <source>
        <dbReference type="PROSITE" id="PS51643"/>
    </source>
</evidence>
<gene>
    <name evidence="5" type="ORF">ABCS64_11810</name>
</gene>
<dbReference type="Gene3D" id="1.10.3210.30">
    <property type="match status" value="1"/>
</dbReference>
<keyword evidence="5" id="KW-0540">Nuclease</keyword>